<dbReference type="OrthoDB" id="245624at2759"/>
<reference evidence="1 2" key="1">
    <citation type="journal article" date="2018" name="BMC Genomics">
        <title>Genomic comparison of Trypanosoma conorhini and Trypanosoma rangeli to Trypanosoma cruzi strains of high and low virulence.</title>
        <authorList>
            <person name="Bradwell K.R."/>
            <person name="Koparde V.N."/>
            <person name="Matveyev A.V."/>
            <person name="Serrano M.G."/>
            <person name="Alves J.M."/>
            <person name="Parikh H."/>
            <person name="Huang B."/>
            <person name="Lee V."/>
            <person name="Espinosa-Alvarez O."/>
            <person name="Ortiz P.A."/>
            <person name="Costa-Martins A.G."/>
            <person name="Teixeira M.M."/>
            <person name="Buck G.A."/>
        </authorList>
    </citation>
    <scope>NUCLEOTIDE SEQUENCE [LARGE SCALE GENOMIC DNA]</scope>
    <source>
        <strain evidence="1 2">025E</strain>
    </source>
</reference>
<accession>A0A3S5IQI7</accession>
<dbReference type="EMBL" id="MKKU01000882">
    <property type="protein sequence ID" value="RNF00479.1"/>
    <property type="molecule type" value="Genomic_DNA"/>
</dbReference>
<keyword evidence="2" id="KW-1185">Reference proteome</keyword>
<dbReference type="RefSeq" id="XP_029224256.1">
    <property type="nucleotide sequence ID" value="XM_029375820.1"/>
</dbReference>
<protein>
    <submittedName>
        <fullName evidence="1">Uncharacterized protein</fullName>
    </submittedName>
</protein>
<organism evidence="1 2">
    <name type="scientific">Trypanosoma conorhini</name>
    <dbReference type="NCBI Taxonomy" id="83891"/>
    <lineage>
        <taxon>Eukaryota</taxon>
        <taxon>Discoba</taxon>
        <taxon>Euglenozoa</taxon>
        <taxon>Kinetoplastea</taxon>
        <taxon>Metakinetoplastina</taxon>
        <taxon>Trypanosomatida</taxon>
        <taxon>Trypanosomatidae</taxon>
        <taxon>Trypanosoma</taxon>
    </lineage>
</organism>
<comment type="caution">
    <text evidence="1">The sequence shown here is derived from an EMBL/GenBank/DDBJ whole genome shotgun (WGS) entry which is preliminary data.</text>
</comment>
<dbReference type="Proteomes" id="UP000284403">
    <property type="component" value="Unassembled WGS sequence"/>
</dbReference>
<name>A0A3S5IQI7_9TRYP</name>
<proteinExistence type="predicted"/>
<evidence type="ECO:0000313" key="1">
    <source>
        <dbReference type="EMBL" id="RNF00479.1"/>
    </source>
</evidence>
<gene>
    <name evidence="1" type="ORF">Tco025E_08989</name>
</gene>
<sequence length="220" mass="25377">MTTLYYSLCRALLRHKFLYNDVLIPIFGTLHPYGLKQILLKYQCLFPYVVDPSDGNLLRLEQSIQKAVSSGEHPSLAFTALEWLSFLDRRLSYLTTDALHNANYRFSLGEIAQVNGSHDRVVIAIRFPVLMTEMSADETDMLGAIDKPWYLVLTPYPESRQRTCELIVPESVLRSVRNPFAVGYHPRLPVFFEGYDMKRGIYLPRKPLGEDTNNLKRLYV</sequence>
<dbReference type="AlphaFoldDB" id="A0A3S5IQI7"/>
<dbReference type="GeneID" id="40322600"/>
<evidence type="ECO:0000313" key="2">
    <source>
        <dbReference type="Proteomes" id="UP000284403"/>
    </source>
</evidence>